<dbReference type="Pfam" id="PF00533">
    <property type="entry name" value="BRCT"/>
    <property type="match status" value="1"/>
</dbReference>
<dbReference type="SMART" id="SM00292">
    <property type="entry name" value="BRCT"/>
    <property type="match status" value="1"/>
</dbReference>
<evidence type="ECO:0000256" key="2">
    <source>
        <dbReference type="ARBA" id="ARBA00022517"/>
    </source>
</evidence>
<feature type="compositionally biased region" description="Basic and acidic residues" evidence="5">
    <location>
        <begin position="549"/>
        <end position="559"/>
    </location>
</feature>
<gene>
    <name evidence="7" type="ORF">NDES1114_LOCUS3504</name>
</gene>
<dbReference type="InterPro" id="IPR010613">
    <property type="entry name" value="PES"/>
</dbReference>
<dbReference type="AlphaFoldDB" id="A0A7S1PQT7"/>
<dbReference type="Gene3D" id="3.40.50.10190">
    <property type="entry name" value="BRCT domain"/>
    <property type="match status" value="1"/>
</dbReference>
<dbReference type="PROSITE" id="PS50172">
    <property type="entry name" value="BRCT"/>
    <property type="match status" value="1"/>
</dbReference>
<dbReference type="InterPro" id="IPR036420">
    <property type="entry name" value="BRCT_dom_sf"/>
</dbReference>
<dbReference type="PANTHER" id="PTHR12221">
    <property type="entry name" value="PESCADILLO - RELATED"/>
    <property type="match status" value="1"/>
</dbReference>
<keyword evidence="3" id="KW-0698">rRNA processing</keyword>
<dbReference type="Pfam" id="PF06732">
    <property type="entry name" value="Pescadillo_N"/>
    <property type="match status" value="1"/>
</dbReference>
<feature type="domain" description="BRCT" evidence="6">
    <location>
        <begin position="308"/>
        <end position="393"/>
    </location>
</feature>
<evidence type="ECO:0000256" key="3">
    <source>
        <dbReference type="ARBA" id="ARBA00022552"/>
    </source>
</evidence>
<dbReference type="GO" id="GO:0003723">
    <property type="term" value="F:RNA binding"/>
    <property type="evidence" value="ECO:0007669"/>
    <property type="project" value="TreeGrafter"/>
</dbReference>
<reference evidence="7" key="1">
    <citation type="submission" date="2021-01" db="EMBL/GenBank/DDBJ databases">
        <authorList>
            <person name="Corre E."/>
            <person name="Pelletier E."/>
            <person name="Niang G."/>
            <person name="Scheremetjew M."/>
            <person name="Finn R."/>
            <person name="Kale V."/>
            <person name="Holt S."/>
            <person name="Cochrane G."/>
            <person name="Meng A."/>
            <person name="Brown T."/>
            <person name="Cohen L."/>
        </authorList>
    </citation>
    <scope>NUCLEOTIDE SEQUENCE</scope>
    <source>
        <strain evidence="7">CCAP 1951/1</strain>
    </source>
</reference>
<feature type="region of interest" description="Disordered" evidence="5">
    <location>
        <begin position="549"/>
        <end position="569"/>
    </location>
</feature>
<feature type="compositionally biased region" description="Basic and acidic residues" evidence="5">
    <location>
        <begin position="632"/>
        <end position="643"/>
    </location>
</feature>
<evidence type="ECO:0000256" key="5">
    <source>
        <dbReference type="SAM" id="MobiDB-lite"/>
    </source>
</evidence>
<comment type="subcellular location">
    <subcellularLocation>
        <location evidence="1">Nucleus</location>
    </subcellularLocation>
</comment>
<accession>A0A7S1PQT7</accession>
<feature type="region of interest" description="Disordered" evidence="5">
    <location>
        <begin position="596"/>
        <end position="649"/>
    </location>
</feature>
<dbReference type="GO" id="GO:0000463">
    <property type="term" value="P:maturation of LSU-rRNA from tricistronic rRNA transcript (SSU-rRNA, 5.8S rRNA, LSU-rRNA)"/>
    <property type="evidence" value="ECO:0007669"/>
    <property type="project" value="TreeGrafter"/>
</dbReference>
<evidence type="ECO:0000256" key="1">
    <source>
        <dbReference type="ARBA" id="ARBA00004123"/>
    </source>
</evidence>
<proteinExistence type="predicted"/>
<dbReference type="PANTHER" id="PTHR12221:SF6">
    <property type="entry name" value="PESCADILLO HOMOLOG"/>
    <property type="match status" value="1"/>
</dbReference>
<dbReference type="SUPFAM" id="SSF52113">
    <property type="entry name" value="BRCT domain"/>
    <property type="match status" value="1"/>
</dbReference>
<dbReference type="EMBL" id="HBGF01005154">
    <property type="protein sequence ID" value="CAD9094155.1"/>
    <property type="molecule type" value="Transcribed_RNA"/>
</dbReference>
<sequence>MPHRKQEWAKRVKKERFKKRYLTRMQATRLLQTDSMGFRRLCILKGIYPRAIGRSKQKASGNDKQYYLTKEIKWLVHDQINSQAHAFEAYEKKARAAKSQHRFKELESLEKKKPQYRLDATIKERYPFFVDAVKDIDDAMSMISLYAFLSPEIKSETTIEFHHALPTGLHEKAKQVIDDFLGYVARSHLLSRAFISVKGYYYEVFVHGQRTIFLMPHEYASKFPEGIQQYVLITFLEFYVELMRFIMHKLNRDWERDEEQKRRDVEDNADANVADFDAENMAAFVLQEAKKKAKERNATELQRQQLASIATLMDKFVVFCSREVPSKHIKFIVEACGGRFTSTLTSDVTHFCVDRPALLPGYTKSDSIEYVQPQYFFDCLNARLVLPVNGYRMGETLPPHVSPFTVSLTNNAADNVAVEEVKKNHPRAINDYVPARVHELRRLHNPDYVAADPKQKLQELSDDDSEASELDAGAALADENDVPLDDDEVRAARKGTAWVDEEVKERPERSKLAEAKVRKQRELGLLNAPTPEGRAAQRQAVAKAAEDKKRAETAEERANRKLRQMSVEQRATEKMKLQVARKKAARYYKMVSATVNAGKKHQRSLESKAESLAQGKAQVGDDGKTFVSAKQQRLEKKVGKEKAQAINKAKANPYKKLPVWTQ</sequence>
<keyword evidence="2" id="KW-0690">Ribosome biogenesis</keyword>
<name>A0A7S1PQT7_NEODS</name>
<evidence type="ECO:0000313" key="7">
    <source>
        <dbReference type="EMBL" id="CAD9094155.1"/>
    </source>
</evidence>
<evidence type="ECO:0000256" key="4">
    <source>
        <dbReference type="ARBA" id="ARBA00023242"/>
    </source>
</evidence>
<dbReference type="InterPro" id="IPR001357">
    <property type="entry name" value="BRCT_dom"/>
</dbReference>
<keyword evidence="4" id="KW-0539">Nucleus</keyword>
<evidence type="ECO:0000259" key="6">
    <source>
        <dbReference type="PROSITE" id="PS50172"/>
    </source>
</evidence>
<organism evidence="7">
    <name type="scientific">Neobodo designis</name>
    <name type="common">Flagellated protozoan</name>
    <name type="synonym">Bodo designis</name>
    <dbReference type="NCBI Taxonomy" id="312471"/>
    <lineage>
        <taxon>Eukaryota</taxon>
        <taxon>Discoba</taxon>
        <taxon>Euglenozoa</taxon>
        <taxon>Kinetoplastea</taxon>
        <taxon>Metakinetoplastina</taxon>
        <taxon>Neobodonida</taxon>
        <taxon>Neobodo</taxon>
    </lineage>
</organism>
<dbReference type="GO" id="GO:0070545">
    <property type="term" value="C:PeBoW complex"/>
    <property type="evidence" value="ECO:0007669"/>
    <property type="project" value="TreeGrafter"/>
</dbReference>
<protein>
    <recommendedName>
        <fullName evidence="6">BRCT domain-containing protein</fullName>
    </recommendedName>
</protein>